<accession>A0A383BYG0</accession>
<feature type="non-terminal residue" evidence="1">
    <location>
        <position position="243"/>
    </location>
</feature>
<organism evidence="1">
    <name type="scientific">marine metagenome</name>
    <dbReference type="NCBI Taxonomy" id="408172"/>
    <lineage>
        <taxon>unclassified sequences</taxon>
        <taxon>metagenomes</taxon>
        <taxon>ecological metagenomes</taxon>
    </lineage>
</organism>
<feature type="non-terminal residue" evidence="1">
    <location>
        <position position="1"/>
    </location>
</feature>
<sequence length="243" mass="25454">AQDVISSLPSLIENLSASVVAGYAGAKVGTAVGTMIAPGAGTAIGAGVGFMSGLLASLGVNATMEASSAFDDNYRNREIKERLEAKYGDNPELVDKAQRAIALEAADVVMKGNIVDPTNIASAMLMTKGGRIFKSFLFTKAGVKPSRFPNKFRVTRDAATGAVYEGIQESYQDALQQNETLYQIAKLDAGGDPDKIPDRLDMVKDIDYGRVAYSGLVGSIAGGGFSGSRSAIGKFADGKREKI</sequence>
<evidence type="ECO:0008006" key="2">
    <source>
        <dbReference type="Google" id="ProtNLM"/>
    </source>
</evidence>
<name>A0A383BYG0_9ZZZZ</name>
<proteinExistence type="predicted"/>
<gene>
    <name evidence="1" type="ORF">METZ01_LOCUS477808</name>
</gene>
<reference evidence="1" key="1">
    <citation type="submission" date="2018-05" db="EMBL/GenBank/DDBJ databases">
        <authorList>
            <person name="Lanie J.A."/>
            <person name="Ng W.-L."/>
            <person name="Kazmierczak K.M."/>
            <person name="Andrzejewski T.M."/>
            <person name="Davidsen T.M."/>
            <person name="Wayne K.J."/>
            <person name="Tettelin H."/>
            <person name="Glass J.I."/>
            <person name="Rusch D."/>
            <person name="Podicherti R."/>
            <person name="Tsui H.-C.T."/>
            <person name="Winkler M.E."/>
        </authorList>
    </citation>
    <scope>NUCLEOTIDE SEQUENCE</scope>
</reference>
<protein>
    <recommendedName>
        <fullName evidence="2">Glycine zipper domain-containing protein</fullName>
    </recommendedName>
</protein>
<evidence type="ECO:0000313" key="1">
    <source>
        <dbReference type="EMBL" id="SVE24954.1"/>
    </source>
</evidence>
<dbReference type="AlphaFoldDB" id="A0A383BYG0"/>
<dbReference type="EMBL" id="UINC01204295">
    <property type="protein sequence ID" value="SVE24954.1"/>
    <property type="molecule type" value="Genomic_DNA"/>
</dbReference>